<keyword evidence="3" id="KW-0479">Metal-binding</keyword>
<dbReference type="InterPro" id="IPR040141">
    <property type="entry name" value="ZPR1"/>
</dbReference>
<protein>
    <submittedName>
        <fullName evidence="11">Zinc finger protein ZPR1</fullName>
    </submittedName>
</protein>
<feature type="domain" description="Zinc finger ZPR1-type" evidence="10">
    <location>
        <begin position="64"/>
        <end position="223"/>
    </location>
</feature>
<evidence type="ECO:0000313" key="11">
    <source>
        <dbReference type="EMBL" id="KZZ86580.1"/>
    </source>
</evidence>
<dbReference type="EMBL" id="AZGZ01000060">
    <property type="protein sequence ID" value="KZZ86580.1"/>
    <property type="molecule type" value="Genomic_DNA"/>
</dbReference>
<dbReference type="Pfam" id="PF03367">
    <property type="entry name" value="Zn_ribbon_ZPR1"/>
    <property type="match status" value="2"/>
</dbReference>
<reference evidence="11 12" key="1">
    <citation type="journal article" date="2016" name="Genome Biol. Evol.">
        <title>Divergent and convergent evolution of fungal pathogenicity.</title>
        <authorList>
            <person name="Shang Y."/>
            <person name="Xiao G."/>
            <person name="Zheng P."/>
            <person name="Cen K."/>
            <person name="Zhan S."/>
            <person name="Wang C."/>
        </authorList>
    </citation>
    <scope>NUCLEOTIDE SEQUENCE [LARGE SCALE GENOMIC DNA]</scope>
    <source>
        <strain evidence="11 12">ARSEF 7405</strain>
    </source>
</reference>
<feature type="domain" description="Zinc finger ZPR1-type" evidence="10">
    <location>
        <begin position="291"/>
        <end position="474"/>
    </location>
</feature>
<evidence type="ECO:0000256" key="2">
    <source>
        <dbReference type="ARBA" id="ARBA00008354"/>
    </source>
</evidence>
<dbReference type="VEuPathDB" id="FungiDB:AAP_06425"/>
<dbReference type="InterPro" id="IPR056180">
    <property type="entry name" value="ZPR1_jr_dom"/>
</dbReference>
<keyword evidence="7" id="KW-0539">Nucleus</keyword>
<comment type="similarity">
    <text evidence="2">Belongs to the ZPR1 family.</text>
</comment>
<evidence type="ECO:0000256" key="4">
    <source>
        <dbReference type="ARBA" id="ARBA00022737"/>
    </source>
</evidence>
<dbReference type="GO" id="GO:0008270">
    <property type="term" value="F:zinc ion binding"/>
    <property type="evidence" value="ECO:0007669"/>
    <property type="project" value="UniProtKB-KW"/>
</dbReference>
<evidence type="ECO:0000256" key="6">
    <source>
        <dbReference type="ARBA" id="ARBA00022833"/>
    </source>
</evidence>
<dbReference type="Gene3D" id="2.20.25.420">
    <property type="entry name" value="ZPR1, zinc finger domain"/>
    <property type="match status" value="2"/>
</dbReference>
<dbReference type="FunFam" id="2.20.25.420:FF:000001">
    <property type="entry name" value="Zinc finger protein ZPR1"/>
    <property type="match status" value="1"/>
</dbReference>
<dbReference type="FunFam" id="2.60.120.1040:FF:000001">
    <property type="entry name" value="Zinc finger protein ZPR1"/>
    <property type="match status" value="1"/>
</dbReference>
<keyword evidence="12" id="KW-1185">Reference proteome</keyword>
<feature type="region of interest" description="Disordered" evidence="9">
    <location>
        <begin position="1"/>
        <end position="56"/>
    </location>
</feature>
<keyword evidence="5" id="KW-0863">Zinc-finger</keyword>
<dbReference type="OrthoDB" id="308464at2759"/>
<dbReference type="Pfam" id="PF22794">
    <property type="entry name" value="jr-ZPR1"/>
    <property type="match status" value="2"/>
</dbReference>
<keyword evidence="6" id="KW-0862">Zinc</keyword>
<dbReference type="InterPro" id="IPR042452">
    <property type="entry name" value="ZPR1_Znf1/2"/>
</dbReference>
<proteinExistence type="inferred from homology"/>
<feature type="region of interest" description="Disordered" evidence="9">
    <location>
        <begin position="506"/>
        <end position="538"/>
    </location>
</feature>
<sequence length="538" mass="59649">MSAQNESKEQAAATTDATKEITSKVGAVDLNEKKEDEKPAETVQDTDSKNDDDDDSNMPITVDSLCMNCHENGTTRLLLLRVPFFRDIILESFECPHCNYKNNSVKAAGQIQPRGTKYTLQVTQPEDLERQIIKSDYGVFSIDTLGIEAPKGDGQLSNVQGMLMNIRDALSADQPVRKALDEEVWAKLEALIARLSAMVEGDEKELPFTISIDDPSGNSWIAPSPRDEGQRYKRTDYPRTREQNEELGLAADAGVTEGAAITVDADGNMVQTAGDPSDLDIVDGKVYTLPAECPGCAKACFVNMQQVHIPHFKEVFIWATVCDHCGYRSNEVKTGGSVPEKGKKITLTVESREDLNRDLLKSDTCAVESKDLDLSVQPGTLGGRFTTVEGLLTEVREQLHGQIFSDEDDHAPKEATESAANITPIHTLSAGDSMTTSDKELWDKFFAKLDSAISGQLKFTLVLEDPLANSYIQDIFEPAPDPRLKIEEYERTDEEEEELGLKDIKTEGYEGEEEAKRAAKEAEEEEKKKYEIKIEEKH</sequence>
<evidence type="ECO:0000256" key="3">
    <source>
        <dbReference type="ARBA" id="ARBA00022723"/>
    </source>
</evidence>
<gene>
    <name evidence="11" type="ORF">AAP_06425</name>
</gene>
<dbReference type="AlphaFoldDB" id="A0A166MXM0"/>
<evidence type="ECO:0000256" key="8">
    <source>
        <dbReference type="ARBA" id="ARBA00054139"/>
    </source>
</evidence>
<dbReference type="Proteomes" id="UP000242877">
    <property type="component" value="Unassembled WGS sequence"/>
</dbReference>
<comment type="function">
    <text evidence="8">Acts as a protein folding chaperone for elongation factor 1-alpha.</text>
</comment>
<evidence type="ECO:0000256" key="1">
    <source>
        <dbReference type="ARBA" id="ARBA00004123"/>
    </source>
</evidence>
<feature type="compositionally biased region" description="Basic and acidic residues" evidence="9">
    <location>
        <begin position="30"/>
        <end position="40"/>
    </location>
</feature>
<dbReference type="GO" id="GO:0005634">
    <property type="term" value="C:nucleus"/>
    <property type="evidence" value="ECO:0007669"/>
    <property type="project" value="UniProtKB-SubCell"/>
</dbReference>
<evidence type="ECO:0000313" key="12">
    <source>
        <dbReference type="Proteomes" id="UP000242877"/>
    </source>
</evidence>
<dbReference type="SMART" id="SM00709">
    <property type="entry name" value="Zpr1"/>
    <property type="match status" value="2"/>
</dbReference>
<organism evidence="11 12">
    <name type="scientific">Ascosphaera apis ARSEF 7405</name>
    <dbReference type="NCBI Taxonomy" id="392613"/>
    <lineage>
        <taxon>Eukaryota</taxon>
        <taxon>Fungi</taxon>
        <taxon>Dikarya</taxon>
        <taxon>Ascomycota</taxon>
        <taxon>Pezizomycotina</taxon>
        <taxon>Eurotiomycetes</taxon>
        <taxon>Eurotiomycetidae</taxon>
        <taxon>Onygenales</taxon>
        <taxon>Ascosphaeraceae</taxon>
        <taxon>Ascosphaera</taxon>
    </lineage>
</organism>
<dbReference type="InterPro" id="IPR004457">
    <property type="entry name" value="Znf_ZPR1"/>
</dbReference>
<dbReference type="Gene3D" id="2.60.120.1040">
    <property type="entry name" value="ZPR1, A/B domain"/>
    <property type="match status" value="2"/>
</dbReference>
<dbReference type="NCBIfam" id="TIGR00310">
    <property type="entry name" value="ZPR1_znf"/>
    <property type="match status" value="2"/>
</dbReference>
<accession>A0A166MXM0</accession>
<evidence type="ECO:0000259" key="10">
    <source>
        <dbReference type="SMART" id="SM00709"/>
    </source>
</evidence>
<comment type="caution">
    <text evidence="11">The sequence shown here is derived from an EMBL/GenBank/DDBJ whole genome shotgun (WGS) entry which is preliminary data.</text>
</comment>
<dbReference type="InterPro" id="IPR042451">
    <property type="entry name" value="ZPR1_A/B_dom"/>
</dbReference>
<evidence type="ECO:0000256" key="9">
    <source>
        <dbReference type="SAM" id="MobiDB-lite"/>
    </source>
</evidence>
<evidence type="ECO:0000256" key="5">
    <source>
        <dbReference type="ARBA" id="ARBA00022771"/>
    </source>
</evidence>
<keyword evidence="4" id="KW-0677">Repeat</keyword>
<dbReference type="PANTHER" id="PTHR10876:SF0">
    <property type="entry name" value="ZINC FINGER PROTEIN ZPR1"/>
    <property type="match status" value="1"/>
</dbReference>
<dbReference type="FunFam" id="2.20.25.420:FF:000002">
    <property type="entry name" value="Zinc finger protein ZPR1"/>
    <property type="match status" value="1"/>
</dbReference>
<evidence type="ECO:0000256" key="7">
    <source>
        <dbReference type="ARBA" id="ARBA00023242"/>
    </source>
</evidence>
<comment type="subcellular location">
    <subcellularLocation>
        <location evidence="1">Nucleus</location>
    </subcellularLocation>
</comment>
<name>A0A166MXM0_9EURO</name>
<dbReference type="PANTHER" id="PTHR10876">
    <property type="entry name" value="ZINC FINGER PROTEIN ZPR1"/>
    <property type="match status" value="1"/>
</dbReference>